<feature type="region of interest" description="Disordered" evidence="1">
    <location>
        <begin position="1"/>
        <end position="23"/>
    </location>
</feature>
<accession>A0A8C7RP70</accession>
<reference evidence="2" key="1">
    <citation type="submission" date="2020-07" db="EMBL/GenBank/DDBJ databases">
        <title>A long reads based de novo assembly of the rainbow trout Arlee double haploid line genome.</title>
        <authorList>
            <person name="Gao G."/>
            <person name="Palti Y."/>
        </authorList>
    </citation>
    <scope>NUCLEOTIDE SEQUENCE [LARGE SCALE GENOMIC DNA]</scope>
</reference>
<evidence type="ECO:0000313" key="3">
    <source>
        <dbReference type="Proteomes" id="UP000694395"/>
    </source>
</evidence>
<dbReference type="SUPFAM" id="SSF51045">
    <property type="entry name" value="WW domain"/>
    <property type="match status" value="1"/>
</dbReference>
<protein>
    <recommendedName>
        <fullName evidence="4">WW domain-containing protein</fullName>
    </recommendedName>
</protein>
<evidence type="ECO:0000256" key="1">
    <source>
        <dbReference type="SAM" id="MobiDB-lite"/>
    </source>
</evidence>
<dbReference type="Ensembl" id="ENSOMYT00000059591.2">
    <property type="protein sequence ID" value="ENSOMYP00000054739.2"/>
    <property type="gene ID" value="ENSOMYG00000025135.2"/>
</dbReference>
<reference evidence="2" key="2">
    <citation type="submission" date="2025-08" db="UniProtKB">
        <authorList>
            <consortium name="Ensembl"/>
        </authorList>
    </citation>
    <scope>IDENTIFICATION</scope>
</reference>
<reference evidence="2" key="3">
    <citation type="submission" date="2025-09" db="UniProtKB">
        <authorList>
            <consortium name="Ensembl"/>
        </authorList>
    </citation>
    <scope>IDENTIFICATION</scope>
</reference>
<evidence type="ECO:0000313" key="2">
    <source>
        <dbReference type="Ensembl" id="ENSOMYP00000054739.2"/>
    </source>
</evidence>
<sequence length="149" mass="16891">MTALKYAGMDDTDSEDELPPGWEERSSKDGWVYYAKVFFPTDLPCGCHINKRNTYFDPRQEFTMEDVPVNPKRYDSNTAALEILQGCNLSDRVVLITGSNSGIGVLHHCQVCTRCSQEGAKQQGKHSVEQNTKLWLSRLSHLRETTFTT</sequence>
<dbReference type="GeneTree" id="ENSGT01060000249485"/>
<proteinExistence type="predicted"/>
<dbReference type="Proteomes" id="UP000694395">
    <property type="component" value="Chromosome 1"/>
</dbReference>
<evidence type="ECO:0008006" key="4">
    <source>
        <dbReference type="Google" id="ProtNLM"/>
    </source>
</evidence>
<keyword evidence="3" id="KW-1185">Reference proteome</keyword>
<dbReference type="Gene3D" id="2.20.70.10">
    <property type="match status" value="1"/>
</dbReference>
<organism evidence="2 3">
    <name type="scientific">Oncorhynchus mykiss</name>
    <name type="common">Rainbow trout</name>
    <name type="synonym">Salmo gairdneri</name>
    <dbReference type="NCBI Taxonomy" id="8022"/>
    <lineage>
        <taxon>Eukaryota</taxon>
        <taxon>Metazoa</taxon>
        <taxon>Chordata</taxon>
        <taxon>Craniata</taxon>
        <taxon>Vertebrata</taxon>
        <taxon>Euteleostomi</taxon>
        <taxon>Actinopterygii</taxon>
        <taxon>Neopterygii</taxon>
        <taxon>Teleostei</taxon>
        <taxon>Protacanthopterygii</taxon>
        <taxon>Salmoniformes</taxon>
        <taxon>Salmonidae</taxon>
        <taxon>Salmoninae</taxon>
        <taxon>Oncorhynchus</taxon>
    </lineage>
</organism>
<dbReference type="AlphaFoldDB" id="A0A8C7RP70"/>
<dbReference type="InterPro" id="IPR036020">
    <property type="entry name" value="WW_dom_sf"/>
</dbReference>
<name>A0A8C7RP70_ONCMY</name>